<accession>A0ABN1YI02</accession>
<gene>
    <name evidence="1" type="ORF">GCM10009639_67980</name>
</gene>
<reference evidence="1 2" key="1">
    <citation type="journal article" date="2019" name="Int. J. Syst. Evol. Microbiol.">
        <title>The Global Catalogue of Microorganisms (GCM) 10K type strain sequencing project: providing services to taxonomists for standard genome sequencing and annotation.</title>
        <authorList>
            <consortium name="The Broad Institute Genomics Platform"/>
            <consortium name="The Broad Institute Genome Sequencing Center for Infectious Disease"/>
            <person name="Wu L."/>
            <person name="Ma J."/>
        </authorList>
    </citation>
    <scope>NUCLEOTIDE SEQUENCE [LARGE SCALE GENOMIC DNA]</scope>
    <source>
        <strain evidence="1 2">JCM 12393</strain>
    </source>
</reference>
<evidence type="ECO:0000313" key="1">
    <source>
        <dbReference type="EMBL" id="GAA1414332.1"/>
    </source>
</evidence>
<organism evidence="1 2">
    <name type="scientific">Kitasatospora putterlickiae</name>
    <dbReference type="NCBI Taxonomy" id="221725"/>
    <lineage>
        <taxon>Bacteria</taxon>
        <taxon>Bacillati</taxon>
        <taxon>Actinomycetota</taxon>
        <taxon>Actinomycetes</taxon>
        <taxon>Kitasatosporales</taxon>
        <taxon>Streptomycetaceae</taxon>
        <taxon>Kitasatospora</taxon>
    </lineage>
</organism>
<proteinExistence type="predicted"/>
<dbReference type="Proteomes" id="UP001499863">
    <property type="component" value="Unassembled WGS sequence"/>
</dbReference>
<dbReference type="EMBL" id="BAAAKJ010000484">
    <property type="protein sequence ID" value="GAA1414332.1"/>
    <property type="molecule type" value="Genomic_DNA"/>
</dbReference>
<evidence type="ECO:0008006" key="3">
    <source>
        <dbReference type="Google" id="ProtNLM"/>
    </source>
</evidence>
<evidence type="ECO:0000313" key="2">
    <source>
        <dbReference type="Proteomes" id="UP001499863"/>
    </source>
</evidence>
<sequence>MAWAVVPTWMTPVRRVVAESTATAASFRFTYRSFRETACARSRRVPGCRGWHLRGGTGADVLLRAVHGGHR</sequence>
<name>A0ABN1YI02_9ACTN</name>
<protein>
    <recommendedName>
        <fullName evidence="3">Secreted protein</fullName>
    </recommendedName>
</protein>
<keyword evidence="2" id="KW-1185">Reference proteome</keyword>
<comment type="caution">
    <text evidence="1">The sequence shown here is derived from an EMBL/GenBank/DDBJ whole genome shotgun (WGS) entry which is preliminary data.</text>
</comment>